<evidence type="ECO:0000313" key="2">
    <source>
        <dbReference type="EMBL" id="CEK54678.1"/>
    </source>
</evidence>
<protein>
    <submittedName>
        <fullName evidence="2">Uncharacterized protein</fullName>
    </submittedName>
</protein>
<proteinExistence type="predicted"/>
<feature type="region of interest" description="Disordered" evidence="1">
    <location>
        <begin position="72"/>
        <end position="96"/>
    </location>
</feature>
<reference evidence="2" key="1">
    <citation type="submission" date="2014-12" db="EMBL/GenBank/DDBJ databases">
        <title>Insight into the proteome of Arion vulgaris.</title>
        <authorList>
            <person name="Aradska J."/>
            <person name="Bulat T."/>
            <person name="Smidak R."/>
            <person name="Sarate P."/>
            <person name="Gangsoo J."/>
            <person name="Sialana F."/>
            <person name="Bilban M."/>
            <person name="Lubec G."/>
        </authorList>
    </citation>
    <scope>NUCLEOTIDE SEQUENCE</scope>
    <source>
        <tissue evidence="2">Skin</tissue>
    </source>
</reference>
<dbReference type="EMBL" id="HACG01007813">
    <property type="protein sequence ID" value="CEK54678.1"/>
    <property type="molecule type" value="Transcribed_RNA"/>
</dbReference>
<feature type="non-terminal residue" evidence="2">
    <location>
        <position position="1"/>
    </location>
</feature>
<feature type="compositionally biased region" description="Basic and acidic residues" evidence="1">
    <location>
        <begin position="72"/>
        <end position="81"/>
    </location>
</feature>
<feature type="compositionally biased region" description="Polar residues" evidence="1">
    <location>
        <begin position="85"/>
        <end position="96"/>
    </location>
</feature>
<sequence>IQWTSCKNTPDSLILETTNENEYMRDDVSSYNLNLSLQEQIPTAKPYESEIPDGSKKHTQHKESKYMAAKRNKEYKNKETRLVASVTTKTQPEGVG</sequence>
<dbReference type="AlphaFoldDB" id="A0A0B6YEM7"/>
<accession>A0A0B6YEM7</accession>
<organism evidence="2">
    <name type="scientific">Arion vulgaris</name>
    <dbReference type="NCBI Taxonomy" id="1028688"/>
    <lineage>
        <taxon>Eukaryota</taxon>
        <taxon>Metazoa</taxon>
        <taxon>Spiralia</taxon>
        <taxon>Lophotrochozoa</taxon>
        <taxon>Mollusca</taxon>
        <taxon>Gastropoda</taxon>
        <taxon>Heterobranchia</taxon>
        <taxon>Euthyneura</taxon>
        <taxon>Panpulmonata</taxon>
        <taxon>Eupulmonata</taxon>
        <taxon>Stylommatophora</taxon>
        <taxon>Helicina</taxon>
        <taxon>Arionoidea</taxon>
        <taxon>Arionidae</taxon>
        <taxon>Arion</taxon>
    </lineage>
</organism>
<gene>
    <name evidence="2" type="primary">ORF23391</name>
</gene>
<feature type="non-terminal residue" evidence="2">
    <location>
        <position position="96"/>
    </location>
</feature>
<evidence type="ECO:0000256" key="1">
    <source>
        <dbReference type="SAM" id="MobiDB-lite"/>
    </source>
</evidence>
<name>A0A0B6YEM7_9EUPU</name>